<dbReference type="Pfam" id="PF02811">
    <property type="entry name" value="PHP"/>
    <property type="match status" value="1"/>
</dbReference>
<sequence>MLIDLHTHTCYGHGSNTVFEMFQAGRRAGLDVHGFSEHSPRPSGYDYTNEYREHLNKHFQDYLDEVEKIKQERKENKILLALELDWLEDEPDFMQECMERHSFDYVIAGIHFIKKWGFDDQASHWVNLSKQEKHAYYAAYYKTMIKMAESKLFHIVAHPDLIKIFSRETFAEWIKNNKSLAEDALLACKENKLCMEISSAGLRKPCQEIYPCRTLMEIAKDIDIPITFASDGHCVNTIAKNIGMLHEYAKEYGFTEQNYFENNTQITVAL</sequence>
<dbReference type="Proteomes" id="UP001058120">
    <property type="component" value="Chromosome"/>
</dbReference>
<dbReference type="EMBL" id="CP065938">
    <property type="protein sequence ID" value="UWX06583.1"/>
    <property type="molecule type" value="Genomic_DNA"/>
</dbReference>
<organism evidence="10 11">
    <name type="scientific">Taurinivorans muris</name>
    <dbReference type="NCBI Taxonomy" id="2787751"/>
    <lineage>
        <taxon>Bacteria</taxon>
        <taxon>Pseudomonadati</taxon>
        <taxon>Thermodesulfobacteriota</taxon>
        <taxon>Desulfovibrionia</taxon>
        <taxon>Desulfovibrionales</taxon>
        <taxon>Desulfovibrionaceae</taxon>
        <taxon>Taurinivorans</taxon>
    </lineage>
</organism>
<evidence type="ECO:0000256" key="2">
    <source>
        <dbReference type="ARBA" id="ARBA00009152"/>
    </source>
</evidence>
<keyword evidence="6 8" id="KW-0368">Histidine biosynthesis</keyword>
<evidence type="ECO:0000259" key="9">
    <source>
        <dbReference type="Pfam" id="PF02811"/>
    </source>
</evidence>
<keyword evidence="4 8" id="KW-0028">Amino-acid biosynthesis</keyword>
<comment type="similarity">
    <text evidence="2 8">Belongs to the PHP hydrolase family. HisK subfamily.</text>
</comment>
<dbReference type="CDD" id="cd12110">
    <property type="entry name" value="PHP_HisPPase_Hisj_like"/>
    <property type="match status" value="1"/>
</dbReference>
<dbReference type="InterPro" id="IPR016195">
    <property type="entry name" value="Pol/histidinol_Pase-like"/>
</dbReference>
<dbReference type="EC" id="3.1.3.15" evidence="3 8"/>
<dbReference type="NCBIfam" id="TIGR01856">
    <property type="entry name" value="hisJ_fam"/>
    <property type="match status" value="1"/>
</dbReference>
<dbReference type="InterPro" id="IPR004013">
    <property type="entry name" value="PHP_dom"/>
</dbReference>
<keyword evidence="11" id="KW-1185">Reference proteome</keyword>
<comment type="catalytic activity">
    <reaction evidence="7 8">
        <text>L-histidinol phosphate + H2O = L-histidinol + phosphate</text>
        <dbReference type="Rhea" id="RHEA:14465"/>
        <dbReference type="ChEBI" id="CHEBI:15377"/>
        <dbReference type="ChEBI" id="CHEBI:43474"/>
        <dbReference type="ChEBI" id="CHEBI:57699"/>
        <dbReference type="ChEBI" id="CHEBI:57980"/>
        <dbReference type="EC" id="3.1.3.15"/>
    </reaction>
</comment>
<dbReference type="Gene3D" id="3.20.20.140">
    <property type="entry name" value="Metal-dependent hydrolases"/>
    <property type="match status" value="1"/>
</dbReference>
<dbReference type="PANTHER" id="PTHR21039">
    <property type="entry name" value="HISTIDINOL PHOSPHATASE-RELATED"/>
    <property type="match status" value="1"/>
</dbReference>
<evidence type="ECO:0000313" key="11">
    <source>
        <dbReference type="Proteomes" id="UP001058120"/>
    </source>
</evidence>
<dbReference type="SUPFAM" id="SSF89550">
    <property type="entry name" value="PHP domain-like"/>
    <property type="match status" value="1"/>
</dbReference>
<dbReference type="PANTHER" id="PTHR21039:SF0">
    <property type="entry name" value="HISTIDINOL-PHOSPHATASE"/>
    <property type="match status" value="1"/>
</dbReference>
<dbReference type="InterPro" id="IPR010140">
    <property type="entry name" value="Histidinol_P_phosphatase_HisJ"/>
</dbReference>
<evidence type="ECO:0000256" key="5">
    <source>
        <dbReference type="ARBA" id="ARBA00022801"/>
    </source>
</evidence>
<gene>
    <name evidence="10" type="ORF">JBF11_04565</name>
</gene>
<comment type="pathway">
    <text evidence="1 8">Amino-acid biosynthesis; L-histidine biosynthesis; L-histidine from 5-phospho-alpha-D-ribose 1-diphosphate: step 8/9.</text>
</comment>
<evidence type="ECO:0000256" key="7">
    <source>
        <dbReference type="ARBA" id="ARBA00049158"/>
    </source>
</evidence>
<name>A0ABY5Y3J8_9BACT</name>
<proteinExistence type="inferred from homology"/>
<evidence type="ECO:0000256" key="3">
    <source>
        <dbReference type="ARBA" id="ARBA00013085"/>
    </source>
</evidence>
<feature type="domain" description="PHP" evidence="9">
    <location>
        <begin position="4"/>
        <end position="199"/>
    </location>
</feature>
<evidence type="ECO:0000256" key="1">
    <source>
        <dbReference type="ARBA" id="ARBA00004970"/>
    </source>
</evidence>
<evidence type="ECO:0000256" key="4">
    <source>
        <dbReference type="ARBA" id="ARBA00022605"/>
    </source>
</evidence>
<accession>A0ABY5Y3J8</accession>
<dbReference type="RefSeq" id="WP_334316193.1">
    <property type="nucleotide sequence ID" value="NZ_CP065938.1"/>
</dbReference>
<keyword evidence="5 8" id="KW-0378">Hydrolase</keyword>
<evidence type="ECO:0000256" key="8">
    <source>
        <dbReference type="RuleBase" id="RU366003"/>
    </source>
</evidence>
<evidence type="ECO:0000256" key="6">
    <source>
        <dbReference type="ARBA" id="ARBA00023102"/>
    </source>
</evidence>
<evidence type="ECO:0000313" key="10">
    <source>
        <dbReference type="EMBL" id="UWX06583.1"/>
    </source>
</evidence>
<reference evidence="10" key="1">
    <citation type="submission" date="2020-12" db="EMBL/GenBank/DDBJ databases">
        <title>Taurinivorans muris gen. nov., sp. nov., fundamental and realized metabolic niche of a ubiquitous sulfidogenic bacterium in the murine intestine.</title>
        <authorList>
            <person name="Ye H."/>
            <person name="Hanson B.T."/>
            <person name="Loy A."/>
        </authorList>
    </citation>
    <scope>NUCLEOTIDE SEQUENCE</scope>
    <source>
        <strain evidence="10">LT0009</strain>
    </source>
</reference>
<protein>
    <recommendedName>
        <fullName evidence="3 8">Histidinol-phosphatase</fullName>
        <shortName evidence="8">HolPase</shortName>
        <ecNumber evidence="3 8">3.1.3.15</ecNumber>
    </recommendedName>
</protein>